<organism evidence="2 3">
    <name type="scientific">Natronospira bacteriovora</name>
    <dbReference type="NCBI Taxonomy" id="3069753"/>
    <lineage>
        <taxon>Bacteria</taxon>
        <taxon>Pseudomonadati</taxon>
        <taxon>Pseudomonadota</taxon>
        <taxon>Gammaproteobacteria</taxon>
        <taxon>Natronospirales</taxon>
        <taxon>Natronospiraceae</taxon>
        <taxon>Natronospira</taxon>
    </lineage>
</organism>
<comment type="caution">
    <text evidence="2">The sequence shown here is derived from an EMBL/GenBank/DDBJ whole genome shotgun (WGS) entry which is preliminary data.</text>
</comment>
<reference evidence="2 3" key="1">
    <citation type="submission" date="2023-08" db="EMBL/GenBank/DDBJ databases">
        <title>Whole-genome sequencing of halo(alkali)philic microorganisms from hypersaline lakes.</title>
        <authorList>
            <person name="Sorokin D.Y."/>
            <person name="Abbas B."/>
            <person name="Merkel A.Y."/>
        </authorList>
    </citation>
    <scope>NUCLEOTIDE SEQUENCE [LARGE SCALE GENOMIC DNA]</scope>
    <source>
        <strain evidence="2 3">AB-CW4</strain>
    </source>
</reference>
<dbReference type="InterPro" id="IPR001633">
    <property type="entry name" value="EAL_dom"/>
</dbReference>
<dbReference type="CDD" id="cd01948">
    <property type="entry name" value="EAL"/>
    <property type="match status" value="1"/>
</dbReference>
<dbReference type="RefSeq" id="WP_306728721.1">
    <property type="nucleotide sequence ID" value="NZ_JAVDDT010000006.1"/>
</dbReference>
<evidence type="ECO:0000259" key="1">
    <source>
        <dbReference type="PROSITE" id="PS50883"/>
    </source>
</evidence>
<sequence length="359" mass="40061">MSQPNRCQGCEVVSMPPQSAGTLHIAPAVPHTRRKITDAARALSMPCHEEMTGIVGVELSDGHLDKLLAALLNRLSEPERAQSNALFLNQGEELTMAGLMQSGPLERLTSRAESRWLVELMEQDRLFAHFHPIVTMASPHEVHAHECLLRGQDEQGRVIPPFDIFSAARRADLLFHLDRAARLTAIRDAVRHGLSSRIFINFNPTAIYDPAFCLQTTVRATQDAGIAPDRLVFEVIESDQVEDSKHLLDIMNFYRRAGFGVALDDLGAGYASLNLLSSLRPDYVKFDRELIREIDANPYKQKVFSKLAEMARDLGVRTVAEGVETRPEWDYLADQGIDYVQGFLLCKPDAPPPTARIPE</sequence>
<dbReference type="PROSITE" id="PS50883">
    <property type="entry name" value="EAL"/>
    <property type="match status" value="1"/>
</dbReference>
<dbReference type="Gene3D" id="3.20.20.450">
    <property type="entry name" value="EAL domain"/>
    <property type="match status" value="1"/>
</dbReference>
<protein>
    <submittedName>
        <fullName evidence="2">EAL domain-containing protein</fullName>
    </submittedName>
</protein>
<name>A0ABU0W866_9GAMM</name>
<dbReference type="PANTHER" id="PTHR33121:SF15">
    <property type="entry name" value="BLUE LIGHT- AND TEMPERATURE-REGULATED ANTIREPRESSOR BLUF"/>
    <property type="match status" value="1"/>
</dbReference>
<proteinExistence type="predicted"/>
<dbReference type="SMART" id="SM00052">
    <property type="entry name" value="EAL"/>
    <property type="match status" value="1"/>
</dbReference>
<evidence type="ECO:0000313" key="3">
    <source>
        <dbReference type="Proteomes" id="UP001239019"/>
    </source>
</evidence>
<feature type="domain" description="EAL" evidence="1">
    <location>
        <begin position="110"/>
        <end position="359"/>
    </location>
</feature>
<dbReference type="PANTHER" id="PTHR33121">
    <property type="entry name" value="CYCLIC DI-GMP PHOSPHODIESTERASE PDEF"/>
    <property type="match status" value="1"/>
</dbReference>
<gene>
    <name evidence="2" type="ORF">RBH19_10085</name>
</gene>
<dbReference type="InterPro" id="IPR050706">
    <property type="entry name" value="Cyclic-di-GMP_PDE-like"/>
</dbReference>
<dbReference type="Proteomes" id="UP001239019">
    <property type="component" value="Unassembled WGS sequence"/>
</dbReference>
<dbReference type="SUPFAM" id="SSF141868">
    <property type="entry name" value="EAL domain-like"/>
    <property type="match status" value="1"/>
</dbReference>
<accession>A0ABU0W866</accession>
<dbReference type="EMBL" id="JAVDDT010000006">
    <property type="protein sequence ID" value="MDQ2070227.1"/>
    <property type="molecule type" value="Genomic_DNA"/>
</dbReference>
<evidence type="ECO:0000313" key="2">
    <source>
        <dbReference type="EMBL" id="MDQ2070227.1"/>
    </source>
</evidence>
<dbReference type="InterPro" id="IPR035919">
    <property type="entry name" value="EAL_sf"/>
</dbReference>
<keyword evidence="3" id="KW-1185">Reference proteome</keyword>
<dbReference type="Pfam" id="PF00563">
    <property type="entry name" value="EAL"/>
    <property type="match status" value="1"/>
</dbReference>